<evidence type="ECO:0000256" key="3">
    <source>
        <dbReference type="ARBA" id="ARBA00023125"/>
    </source>
</evidence>
<dbReference type="InterPro" id="IPR036390">
    <property type="entry name" value="WH_DNA-bd_sf"/>
</dbReference>
<dbReference type="GO" id="GO:0005634">
    <property type="term" value="C:nucleus"/>
    <property type="evidence" value="ECO:0007669"/>
    <property type="project" value="UniProtKB-SubCell"/>
</dbReference>
<dbReference type="GO" id="GO:0000978">
    <property type="term" value="F:RNA polymerase II cis-regulatory region sequence-specific DNA binding"/>
    <property type="evidence" value="ECO:0007669"/>
    <property type="project" value="TreeGrafter"/>
</dbReference>
<name>A0AAR2KUL7_PYGNA</name>
<organism evidence="7 8">
    <name type="scientific">Pygocentrus nattereri</name>
    <name type="common">Red-bellied piranha</name>
    <dbReference type="NCBI Taxonomy" id="42514"/>
    <lineage>
        <taxon>Eukaryota</taxon>
        <taxon>Metazoa</taxon>
        <taxon>Chordata</taxon>
        <taxon>Craniata</taxon>
        <taxon>Vertebrata</taxon>
        <taxon>Euteleostomi</taxon>
        <taxon>Actinopterygii</taxon>
        <taxon>Neopterygii</taxon>
        <taxon>Teleostei</taxon>
        <taxon>Ostariophysi</taxon>
        <taxon>Characiformes</taxon>
        <taxon>Characoidei</taxon>
        <taxon>Pygocentrus</taxon>
    </lineage>
</organism>
<accession>A0AAR2KUL7</accession>
<keyword evidence="8" id="KW-1185">Reference proteome</keyword>
<dbReference type="GO" id="GO:0002376">
    <property type="term" value="P:immune system process"/>
    <property type="evidence" value="ECO:0007669"/>
    <property type="project" value="TreeGrafter"/>
</dbReference>
<keyword evidence="5" id="KW-0539">Nucleus</keyword>
<comment type="subcellular location">
    <subcellularLocation>
        <location evidence="1">Nucleus</location>
    </subcellularLocation>
</comment>
<evidence type="ECO:0000256" key="5">
    <source>
        <dbReference type="ARBA" id="ARBA00023242"/>
    </source>
</evidence>
<dbReference type="GeneTree" id="ENSGT00940000160569"/>
<dbReference type="PROSITE" id="PS51507">
    <property type="entry name" value="IRF_2"/>
    <property type="match status" value="1"/>
</dbReference>
<sequence>MDQNKNKPLFVPWLRRQVDSGQYPGVQWLNHEHTLFAIPWKHALRQDSNSDDIRIFKAWAQTGVCSDGRIQGDPSVWKRNFRSALRARGFKLELDNKNDAANPHKVFKWPEDGQSGESREASQECDGEIPVCDVLYLADDEMFPGGVAPSDLLEQCLVGLNIGGSEQESQRPFAVDDQFLMEPPVGGDQYSAAVAIPAVDSVIGEVFSIQETLNMGQFSPVGGAAGMGHVSPAEGAVALGQFSPLESAFMGTEEPVLGQPMPVHDTANNSGPGQFSTHYKVTVYYKGTKVLEQLVENDAGFRLVSRKDPSLMADALPVLELPGIDSILDQTQASSTNDILVNLGGLEVRKVGATVYGHRWGDSRVYWGLCKHERGAEPRPLSKNQPEPIYHFKDFRTGLIAFMENSGTRSPLYTLFFFLGQNWPDPRNKPWEKKLIMVEVKIRLSLSLSVALLQLSVLTYELFSSLCLLFMP</sequence>
<dbReference type="Gene3D" id="2.60.200.10">
    <property type="match status" value="1"/>
</dbReference>
<dbReference type="InterPro" id="IPR001346">
    <property type="entry name" value="Interferon_reg_fact_DNA-bd_dom"/>
</dbReference>
<dbReference type="SUPFAM" id="SSF49879">
    <property type="entry name" value="SMAD/FHA domain"/>
    <property type="match status" value="1"/>
</dbReference>
<keyword evidence="2" id="KW-0805">Transcription regulation</keyword>
<dbReference type="AlphaFoldDB" id="A0AAR2KUL7"/>
<protein>
    <recommendedName>
        <fullName evidence="6">IRF tryptophan pentad repeat domain-containing protein</fullName>
    </recommendedName>
</protein>
<dbReference type="InterPro" id="IPR019471">
    <property type="entry name" value="Interferon_reg_factor-3"/>
</dbReference>
<dbReference type="Proteomes" id="UP001501920">
    <property type="component" value="Chromosome 13"/>
</dbReference>
<dbReference type="Ensembl" id="ENSPNAT00000066267.1">
    <property type="protein sequence ID" value="ENSPNAP00000065826.1"/>
    <property type="gene ID" value="ENSPNAG00000031774.1"/>
</dbReference>
<dbReference type="PRINTS" id="PR00267">
    <property type="entry name" value="INTFRNREGFCT"/>
</dbReference>
<dbReference type="InterPro" id="IPR036388">
    <property type="entry name" value="WH-like_DNA-bd_sf"/>
</dbReference>
<dbReference type="SUPFAM" id="SSF46785">
    <property type="entry name" value="Winged helix' DNA-binding domain"/>
    <property type="match status" value="1"/>
</dbReference>
<dbReference type="PANTHER" id="PTHR11949:SF1">
    <property type="entry name" value="INTERFERON REGULATORY FACTOR 3"/>
    <property type="match status" value="1"/>
</dbReference>
<dbReference type="SMART" id="SM00348">
    <property type="entry name" value="IRF"/>
    <property type="match status" value="1"/>
</dbReference>
<dbReference type="CDD" id="cd00103">
    <property type="entry name" value="IRF"/>
    <property type="match status" value="1"/>
</dbReference>
<evidence type="ECO:0000256" key="4">
    <source>
        <dbReference type="ARBA" id="ARBA00023163"/>
    </source>
</evidence>
<evidence type="ECO:0000313" key="8">
    <source>
        <dbReference type="Proteomes" id="UP001501920"/>
    </source>
</evidence>
<gene>
    <name evidence="7" type="primary">IRF3</name>
</gene>
<evidence type="ECO:0000259" key="6">
    <source>
        <dbReference type="PROSITE" id="PS51507"/>
    </source>
</evidence>
<dbReference type="PROSITE" id="PS00601">
    <property type="entry name" value="IRF_1"/>
    <property type="match status" value="1"/>
</dbReference>
<reference evidence="7" key="2">
    <citation type="submission" date="2025-08" db="UniProtKB">
        <authorList>
            <consortium name="Ensembl"/>
        </authorList>
    </citation>
    <scope>IDENTIFICATION</scope>
</reference>
<dbReference type="InterPro" id="IPR019817">
    <property type="entry name" value="Interferon_reg_fac_CS"/>
</dbReference>
<feature type="domain" description="IRF tryptophan pentad repeat" evidence="6">
    <location>
        <begin position="7"/>
        <end position="111"/>
    </location>
</feature>
<keyword evidence="4" id="KW-0804">Transcription</keyword>
<dbReference type="Pfam" id="PF10401">
    <property type="entry name" value="IRF-3"/>
    <property type="match status" value="1"/>
</dbReference>
<dbReference type="InterPro" id="IPR017855">
    <property type="entry name" value="SMAD-like_dom_sf"/>
</dbReference>
<reference evidence="7" key="3">
    <citation type="submission" date="2025-09" db="UniProtKB">
        <authorList>
            <consortium name="Ensembl"/>
        </authorList>
    </citation>
    <scope>IDENTIFICATION</scope>
</reference>
<keyword evidence="3" id="KW-0238">DNA-binding</keyword>
<evidence type="ECO:0000313" key="7">
    <source>
        <dbReference type="Ensembl" id="ENSPNAP00000065826.1"/>
    </source>
</evidence>
<dbReference type="GO" id="GO:0000981">
    <property type="term" value="F:DNA-binding transcription factor activity, RNA polymerase II-specific"/>
    <property type="evidence" value="ECO:0007669"/>
    <property type="project" value="TreeGrafter"/>
</dbReference>
<dbReference type="InterPro" id="IPR008984">
    <property type="entry name" value="SMAD_FHA_dom_sf"/>
</dbReference>
<reference evidence="7 8" key="1">
    <citation type="submission" date="2020-10" db="EMBL/GenBank/DDBJ databases">
        <title>Pygocentrus nattereri (red-bellied piranha) genome, fPygNat1, primary haplotype.</title>
        <authorList>
            <person name="Myers G."/>
            <person name="Meyer A."/>
            <person name="Karagic N."/>
            <person name="Pippel M."/>
            <person name="Winkler S."/>
            <person name="Tracey A."/>
            <person name="Wood J."/>
            <person name="Formenti G."/>
            <person name="Howe K."/>
            <person name="Fedrigo O."/>
            <person name="Jarvis E.D."/>
        </authorList>
    </citation>
    <scope>NUCLEOTIDE SEQUENCE [LARGE SCALE GENOMIC DNA]</scope>
</reference>
<dbReference type="Gene3D" id="1.10.10.10">
    <property type="entry name" value="Winged helix-like DNA-binding domain superfamily/Winged helix DNA-binding domain"/>
    <property type="match status" value="1"/>
</dbReference>
<evidence type="ECO:0000256" key="2">
    <source>
        <dbReference type="ARBA" id="ARBA00023015"/>
    </source>
</evidence>
<dbReference type="GO" id="GO:0045893">
    <property type="term" value="P:positive regulation of DNA-templated transcription"/>
    <property type="evidence" value="ECO:0007669"/>
    <property type="project" value="UniProtKB-ARBA"/>
</dbReference>
<dbReference type="PANTHER" id="PTHR11949">
    <property type="entry name" value="INTERFERON REGULATORY FACTOR"/>
    <property type="match status" value="1"/>
</dbReference>
<dbReference type="SMART" id="SM01243">
    <property type="entry name" value="IRF-3"/>
    <property type="match status" value="1"/>
</dbReference>
<dbReference type="Pfam" id="PF00605">
    <property type="entry name" value="IRF"/>
    <property type="match status" value="1"/>
</dbReference>
<evidence type="ECO:0000256" key="1">
    <source>
        <dbReference type="ARBA" id="ARBA00004123"/>
    </source>
</evidence>
<proteinExistence type="predicted"/>